<dbReference type="InterPro" id="IPR051609">
    <property type="entry name" value="NmrA/Isoflavone_reductase-like"/>
</dbReference>
<keyword evidence="2" id="KW-0521">NADP</keyword>
<dbReference type="EMBL" id="AMYD01001330">
    <property type="protein sequence ID" value="EQB53652.1"/>
    <property type="molecule type" value="Genomic_DNA"/>
</dbReference>
<dbReference type="PANTHER" id="PTHR47706">
    <property type="entry name" value="NMRA-LIKE FAMILY PROTEIN"/>
    <property type="match status" value="1"/>
</dbReference>
<dbReference type="InterPro" id="IPR036291">
    <property type="entry name" value="NAD(P)-bd_dom_sf"/>
</dbReference>
<dbReference type="Proteomes" id="UP000015530">
    <property type="component" value="Unassembled WGS sequence"/>
</dbReference>
<dbReference type="GO" id="GO:0016491">
    <property type="term" value="F:oxidoreductase activity"/>
    <property type="evidence" value="ECO:0007669"/>
    <property type="project" value="UniProtKB-KW"/>
</dbReference>
<keyword evidence="3" id="KW-0560">Oxidoreductase</keyword>
<gene>
    <name evidence="4" type="ORF">CGLO_06611</name>
</gene>
<evidence type="ECO:0000256" key="3">
    <source>
        <dbReference type="ARBA" id="ARBA00023002"/>
    </source>
</evidence>
<dbReference type="SUPFAM" id="SSF51735">
    <property type="entry name" value="NAD(P)-binding Rossmann-fold domains"/>
    <property type="match status" value="1"/>
</dbReference>
<proteinExistence type="inferred from homology"/>
<protein>
    <submittedName>
        <fullName evidence="4">Uncharacterized protein</fullName>
    </submittedName>
</protein>
<name>T0KDY5_COLGC</name>
<reference evidence="5" key="1">
    <citation type="journal article" date="2013" name="Mol. Plant Microbe Interact.">
        <title>Global aspects of pacC regulation of pathogenicity genes in Colletotrichum gloeosporioides as revealed by transcriptome analysis.</title>
        <authorList>
            <person name="Alkan N."/>
            <person name="Meng X."/>
            <person name="Friedlander G."/>
            <person name="Reuveni E."/>
            <person name="Sukno S."/>
            <person name="Sherman A."/>
            <person name="Thon M."/>
            <person name="Fluhr R."/>
            <person name="Prusky D."/>
        </authorList>
    </citation>
    <scope>NUCLEOTIDE SEQUENCE [LARGE SCALE GENOMIC DNA]</scope>
    <source>
        <strain evidence="5">Cg-14</strain>
    </source>
</reference>
<dbReference type="HOGENOM" id="CLU_044876_5_0_1"/>
<evidence type="ECO:0000313" key="5">
    <source>
        <dbReference type="Proteomes" id="UP000015530"/>
    </source>
</evidence>
<evidence type="ECO:0000256" key="2">
    <source>
        <dbReference type="ARBA" id="ARBA00022857"/>
    </source>
</evidence>
<comment type="similarity">
    <text evidence="1">Belongs to the NmrA-type oxidoreductase family. Isoflavone reductase subfamily.</text>
</comment>
<organism evidence="4 5">
    <name type="scientific">Colletotrichum gloeosporioides (strain Cg-14)</name>
    <name type="common">Anthracnose fungus</name>
    <name type="synonym">Glomerella cingulata</name>
    <dbReference type="NCBI Taxonomy" id="1237896"/>
    <lineage>
        <taxon>Eukaryota</taxon>
        <taxon>Fungi</taxon>
        <taxon>Dikarya</taxon>
        <taxon>Ascomycota</taxon>
        <taxon>Pezizomycotina</taxon>
        <taxon>Sordariomycetes</taxon>
        <taxon>Hypocreomycetidae</taxon>
        <taxon>Glomerellales</taxon>
        <taxon>Glomerellaceae</taxon>
        <taxon>Colletotrichum</taxon>
        <taxon>Colletotrichum gloeosporioides species complex</taxon>
    </lineage>
</organism>
<dbReference type="OrthoDB" id="419598at2759"/>
<dbReference type="PANTHER" id="PTHR47706:SF4">
    <property type="entry name" value="NMRA-LIKE DOMAIN-CONTAINING PROTEIN"/>
    <property type="match status" value="1"/>
</dbReference>
<sequence length="303" mass="34381">MKVAVAGAGDIAKYLVEALRNQDHDVVILTRSPKPFFESLEQRMTDYSLQSIRQHLADCDALISSITGYATDFVRIHLDMLEACRTSPRCKSFLPSVWAGNYEEVPDQPIYVGDDLSVILNKLRAQDEVKWTFFCQGWMSDYLLPTSQRHFADYGDRWVQNYEKKEFTLYGNGSQKVDFTSAKDATRAVAVLLNHDPSTWENFTCVSGQQMTWLELSELVKTRFPEYKVVKKSLAQSIKQLMAKESDASVAVAVYEIMGHSEALALSSIKVDEHREKYFKGLEFRTVAELLDEAAAAHPRSIV</sequence>
<evidence type="ECO:0000313" key="4">
    <source>
        <dbReference type="EMBL" id="EQB53652.1"/>
    </source>
</evidence>
<dbReference type="Gene3D" id="3.40.50.720">
    <property type="entry name" value="NAD(P)-binding Rossmann-like Domain"/>
    <property type="match status" value="2"/>
</dbReference>
<accession>T0KDY5</accession>
<dbReference type="OMA" id="NEFTHFG"/>
<dbReference type="AlphaFoldDB" id="T0KDY5"/>
<evidence type="ECO:0000256" key="1">
    <source>
        <dbReference type="ARBA" id="ARBA00005725"/>
    </source>
</evidence>
<comment type="caution">
    <text evidence="4">The sequence shown here is derived from an EMBL/GenBank/DDBJ whole genome shotgun (WGS) entry which is preliminary data.</text>
</comment>